<sequence>MASQCVISMSDLALGLNHKANVVFIIHGQIYWGGVLGQTTTELFVQNNFRLIALIARSKGSNSGREFKMQYEETHGDNECFEGRDGRVLYNTIPEQSIYDAKIAVVKESIFFLYAGTIHEPLIFKPVITFAGSAV</sequence>
<evidence type="ECO:0000313" key="2">
    <source>
        <dbReference type="Proteomes" id="UP000499080"/>
    </source>
</evidence>
<organism evidence="1 2">
    <name type="scientific">Araneus ventricosus</name>
    <name type="common">Orbweaver spider</name>
    <name type="synonym">Epeira ventricosa</name>
    <dbReference type="NCBI Taxonomy" id="182803"/>
    <lineage>
        <taxon>Eukaryota</taxon>
        <taxon>Metazoa</taxon>
        <taxon>Ecdysozoa</taxon>
        <taxon>Arthropoda</taxon>
        <taxon>Chelicerata</taxon>
        <taxon>Arachnida</taxon>
        <taxon>Araneae</taxon>
        <taxon>Araneomorphae</taxon>
        <taxon>Entelegynae</taxon>
        <taxon>Araneoidea</taxon>
        <taxon>Araneidae</taxon>
        <taxon>Araneus</taxon>
    </lineage>
</organism>
<dbReference type="AlphaFoldDB" id="A0A4Y2UFW0"/>
<accession>A0A4Y2UFW0</accession>
<evidence type="ECO:0000313" key="1">
    <source>
        <dbReference type="EMBL" id="GBO11955.1"/>
    </source>
</evidence>
<gene>
    <name evidence="1" type="ORF">AVEN_84672_1</name>
</gene>
<comment type="caution">
    <text evidence="1">The sequence shown here is derived from an EMBL/GenBank/DDBJ whole genome shotgun (WGS) entry which is preliminary data.</text>
</comment>
<name>A0A4Y2UFW0_ARAVE</name>
<keyword evidence="2" id="KW-1185">Reference proteome</keyword>
<protein>
    <submittedName>
        <fullName evidence="1">Uncharacterized protein</fullName>
    </submittedName>
</protein>
<dbReference type="Proteomes" id="UP000499080">
    <property type="component" value="Unassembled WGS sequence"/>
</dbReference>
<proteinExistence type="predicted"/>
<reference evidence="1 2" key="1">
    <citation type="journal article" date="2019" name="Sci. Rep.">
        <title>Orb-weaving spider Araneus ventricosus genome elucidates the spidroin gene catalogue.</title>
        <authorList>
            <person name="Kono N."/>
            <person name="Nakamura H."/>
            <person name="Ohtoshi R."/>
            <person name="Moran D.A.P."/>
            <person name="Shinohara A."/>
            <person name="Yoshida Y."/>
            <person name="Fujiwara M."/>
            <person name="Mori M."/>
            <person name="Tomita M."/>
            <person name="Arakawa K."/>
        </authorList>
    </citation>
    <scope>NUCLEOTIDE SEQUENCE [LARGE SCALE GENOMIC DNA]</scope>
</reference>
<dbReference type="EMBL" id="BGPR01036649">
    <property type="protein sequence ID" value="GBO11955.1"/>
    <property type="molecule type" value="Genomic_DNA"/>
</dbReference>